<dbReference type="InterPro" id="IPR000073">
    <property type="entry name" value="AB_hydrolase_1"/>
</dbReference>
<dbReference type="InterPro" id="IPR029058">
    <property type="entry name" value="AB_hydrolase_fold"/>
</dbReference>
<accession>A0ABY7NP49</accession>
<evidence type="ECO:0000313" key="2">
    <source>
        <dbReference type="EMBL" id="WBO23303.1"/>
    </source>
</evidence>
<dbReference type="SUPFAM" id="SSF53474">
    <property type="entry name" value="alpha/beta-Hydrolases"/>
    <property type="match status" value="1"/>
</dbReference>
<evidence type="ECO:0000313" key="3">
    <source>
        <dbReference type="Proteomes" id="UP001210865"/>
    </source>
</evidence>
<dbReference type="Pfam" id="PF12697">
    <property type="entry name" value="Abhydrolase_6"/>
    <property type="match status" value="1"/>
</dbReference>
<name>A0ABY7NP49_9SPHN</name>
<dbReference type="EMBL" id="CP115174">
    <property type="protein sequence ID" value="WBO23303.1"/>
    <property type="molecule type" value="Genomic_DNA"/>
</dbReference>
<dbReference type="Gene3D" id="3.40.50.1820">
    <property type="entry name" value="alpha/beta hydrolase"/>
    <property type="match status" value="1"/>
</dbReference>
<reference evidence="2 3" key="1">
    <citation type="submission" date="2022-12" db="EMBL/GenBank/DDBJ databases">
        <title>Sphingomonas abieness sp. nov., an endophytic bacterium isolated from Abies koreana.</title>
        <authorList>
            <person name="Jiang L."/>
            <person name="Lee J."/>
        </authorList>
    </citation>
    <scope>NUCLEOTIDE SEQUENCE [LARGE SCALE GENOMIC DNA]</scope>
    <source>
        <strain evidence="3">PAMB 00755</strain>
    </source>
</reference>
<organism evidence="2 3">
    <name type="scientific">Sphingomonas abietis</name>
    <dbReference type="NCBI Taxonomy" id="3012344"/>
    <lineage>
        <taxon>Bacteria</taxon>
        <taxon>Pseudomonadati</taxon>
        <taxon>Pseudomonadota</taxon>
        <taxon>Alphaproteobacteria</taxon>
        <taxon>Sphingomonadales</taxon>
        <taxon>Sphingomonadaceae</taxon>
        <taxon>Sphingomonas</taxon>
    </lineage>
</organism>
<evidence type="ECO:0000259" key="1">
    <source>
        <dbReference type="Pfam" id="PF12697"/>
    </source>
</evidence>
<sequence length="199" mass="21396">MTPRLVMLHGWGLDAALWDGVRAALPDYETWAVDRGYFGAPADRPPDGPFVAVGHSLGALMMADLPAAIGHIAINGFDRFAGDDAVPPRVVERMRRRFAEHPAAVLADFRLRIGADAAPQSIDAARLATDLQILAEADRRAASRPRTLVLHGGMDPLLPAAMRETVFAGAPRDTVADGGHLLPLTHPTWCADRIRAFVA</sequence>
<dbReference type="RefSeq" id="WP_270077938.1">
    <property type="nucleotide sequence ID" value="NZ_CP115174.1"/>
</dbReference>
<keyword evidence="3" id="KW-1185">Reference proteome</keyword>
<proteinExistence type="predicted"/>
<dbReference type="Proteomes" id="UP001210865">
    <property type="component" value="Chromosome"/>
</dbReference>
<protein>
    <submittedName>
        <fullName evidence="2">Alpha/beta fold hydrolase</fullName>
    </submittedName>
</protein>
<keyword evidence="2" id="KW-0378">Hydrolase</keyword>
<gene>
    <name evidence="2" type="ORF">PBT88_03975</name>
</gene>
<feature type="domain" description="AB hydrolase-1" evidence="1">
    <location>
        <begin position="5"/>
        <end position="192"/>
    </location>
</feature>
<dbReference type="GO" id="GO:0016787">
    <property type="term" value="F:hydrolase activity"/>
    <property type="evidence" value="ECO:0007669"/>
    <property type="project" value="UniProtKB-KW"/>
</dbReference>